<dbReference type="SUPFAM" id="SSF81324">
    <property type="entry name" value="Voltage-gated potassium channels"/>
    <property type="match status" value="1"/>
</dbReference>
<dbReference type="GO" id="GO:0034220">
    <property type="term" value="P:monoatomic ion transmembrane transport"/>
    <property type="evidence" value="ECO:0007669"/>
    <property type="project" value="UniProtKB-KW"/>
</dbReference>
<evidence type="ECO:0000313" key="4">
    <source>
        <dbReference type="Proteomes" id="UP000265801"/>
    </source>
</evidence>
<feature type="domain" description="Potassium channel" evidence="2">
    <location>
        <begin position="46"/>
        <end position="126"/>
    </location>
</feature>
<proteinExistence type="predicted"/>
<evidence type="ECO:0000256" key="1">
    <source>
        <dbReference type="SAM" id="Phobius"/>
    </source>
</evidence>
<evidence type="ECO:0000313" key="3">
    <source>
        <dbReference type="EMBL" id="RIW32341.1"/>
    </source>
</evidence>
<keyword evidence="1" id="KW-0812">Transmembrane</keyword>
<feature type="transmembrane region" description="Helical" evidence="1">
    <location>
        <begin position="78"/>
        <end position="98"/>
    </location>
</feature>
<keyword evidence="1" id="KW-0472">Membrane</keyword>
<dbReference type="Gene3D" id="1.10.287.70">
    <property type="match status" value="1"/>
</dbReference>
<dbReference type="Proteomes" id="UP000265801">
    <property type="component" value="Unassembled WGS sequence"/>
</dbReference>
<reference evidence="3 4" key="1">
    <citation type="submission" date="2018-09" db="EMBL/GenBank/DDBJ databases">
        <title>Bacillus saliacetes sp. nov., isolated from Thai shrimp paste (Ka-pi).</title>
        <authorList>
            <person name="Daroonpunt R."/>
            <person name="Tanasupawat S."/>
            <person name="Yiamsombut S."/>
        </authorList>
    </citation>
    <scope>NUCLEOTIDE SEQUENCE [LARGE SCALE GENOMIC DNA]</scope>
    <source>
        <strain evidence="3 4">SKP7-4</strain>
    </source>
</reference>
<protein>
    <submittedName>
        <fullName evidence="3">Two pore domain potassium channel family protein</fullName>
    </submittedName>
</protein>
<gene>
    <name evidence="3" type="ORF">D3H55_13820</name>
</gene>
<dbReference type="AlphaFoldDB" id="A0A3A1R1G1"/>
<dbReference type="EMBL" id="QXIR01000018">
    <property type="protein sequence ID" value="RIW32341.1"/>
    <property type="molecule type" value="Genomic_DNA"/>
</dbReference>
<keyword evidence="1" id="KW-1133">Transmembrane helix</keyword>
<keyword evidence="3" id="KW-0407">Ion channel</keyword>
<name>A0A3A1R1G1_9BACI</name>
<evidence type="ECO:0000259" key="2">
    <source>
        <dbReference type="Pfam" id="PF07885"/>
    </source>
</evidence>
<dbReference type="InterPro" id="IPR013099">
    <property type="entry name" value="K_chnl_dom"/>
</dbReference>
<accession>A0A3A1R1G1</accession>
<keyword evidence="3" id="KW-0813">Transport</keyword>
<dbReference type="OrthoDB" id="9813518at2"/>
<sequence>MTVAYTLITAIAICMIMSLRTLFFPSKWREKHLSIKNFLLLGISYLVLMIGFGLVYVLLEVEGVDLLVEEGEVIQGDFLDHLFTCLYFSGVTLFSVGYGDVTPIGIGRGIALVESWLGYTIPAAFVIKTFFVDGHRDRPPWKSNG</sequence>
<dbReference type="RefSeq" id="WP_119547594.1">
    <property type="nucleotide sequence ID" value="NZ_QXIR01000018.1"/>
</dbReference>
<feature type="transmembrane region" description="Helical" evidence="1">
    <location>
        <begin position="110"/>
        <end position="131"/>
    </location>
</feature>
<feature type="transmembrane region" description="Helical" evidence="1">
    <location>
        <begin position="6"/>
        <end position="26"/>
    </location>
</feature>
<organism evidence="3 4">
    <name type="scientific">Bacillus salacetis</name>
    <dbReference type="NCBI Taxonomy" id="2315464"/>
    <lineage>
        <taxon>Bacteria</taxon>
        <taxon>Bacillati</taxon>
        <taxon>Bacillota</taxon>
        <taxon>Bacilli</taxon>
        <taxon>Bacillales</taxon>
        <taxon>Bacillaceae</taxon>
        <taxon>Bacillus</taxon>
    </lineage>
</organism>
<comment type="caution">
    <text evidence="3">The sequence shown here is derived from an EMBL/GenBank/DDBJ whole genome shotgun (WGS) entry which is preliminary data.</text>
</comment>
<feature type="transmembrane region" description="Helical" evidence="1">
    <location>
        <begin position="38"/>
        <end position="58"/>
    </location>
</feature>
<keyword evidence="3" id="KW-0406">Ion transport</keyword>
<keyword evidence="4" id="KW-1185">Reference proteome</keyword>
<dbReference type="Pfam" id="PF07885">
    <property type="entry name" value="Ion_trans_2"/>
    <property type="match status" value="1"/>
</dbReference>